<comment type="caution">
    <text evidence="5">The sequence shown here is derived from an EMBL/GenBank/DDBJ whole genome shotgun (WGS) entry which is preliminary data.</text>
</comment>
<dbReference type="InterPro" id="IPR005755">
    <property type="entry name" value="Ribosomal_uL13_euk/arc"/>
</dbReference>
<dbReference type="FunFam" id="3.90.1180.10:FF:000002">
    <property type="entry name" value="60S ribosomal protein L16"/>
    <property type="match status" value="1"/>
</dbReference>
<name>S9U275_9TRYP</name>
<reference evidence="5 9" key="1">
    <citation type="journal article" date="2013" name="PLoS ONE">
        <title>Predicting the Proteins of Angomonas deanei, Strigomonas culicis and Their Respective Endosymbionts Reveals New Aspects of the Trypanosomatidae Family.</title>
        <authorList>
            <person name="Motta M.C."/>
            <person name="Martins A.C."/>
            <person name="de Souza S.S."/>
            <person name="Catta-Preta C.M."/>
            <person name="Silva R."/>
            <person name="Klein C.C."/>
            <person name="de Almeida L.G."/>
            <person name="de Lima Cunha O."/>
            <person name="Ciapina L.P."/>
            <person name="Brocchi M."/>
            <person name="Colabardini A.C."/>
            <person name="de Araujo Lima B."/>
            <person name="Machado C.R."/>
            <person name="de Almeida Soares C.M."/>
            <person name="Probst C.M."/>
            <person name="de Menezes C.B."/>
            <person name="Thompson C.E."/>
            <person name="Bartholomeu D.C."/>
            <person name="Gradia D.F."/>
            <person name="Pavoni D.P."/>
            <person name="Grisard E.C."/>
            <person name="Fantinatti-Garboggini F."/>
            <person name="Marchini F.K."/>
            <person name="Rodrigues-Luiz G.F."/>
            <person name="Wagner G."/>
            <person name="Goldman G.H."/>
            <person name="Fietto J.L."/>
            <person name="Elias M.C."/>
            <person name="Goldman M.H."/>
            <person name="Sagot M.F."/>
            <person name="Pereira M."/>
            <person name="Stoco P.H."/>
            <person name="de Mendonca-Neto R.P."/>
            <person name="Teixeira S.M."/>
            <person name="Maciel T.E."/>
            <person name="de Oliveira Mendes T.A."/>
            <person name="Urmenyi T.P."/>
            <person name="de Souza W."/>
            <person name="Schenkman S."/>
            <person name="de Vasconcelos A.T."/>
        </authorList>
    </citation>
    <scope>NUCLEOTIDE SEQUENCE [LARGE SCALE GENOMIC DNA]</scope>
</reference>
<organism evidence="5 9">
    <name type="scientific">Strigomonas culicis</name>
    <dbReference type="NCBI Taxonomy" id="28005"/>
    <lineage>
        <taxon>Eukaryota</taxon>
        <taxon>Discoba</taxon>
        <taxon>Euglenozoa</taxon>
        <taxon>Kinetoplastea</taxon>
        <taxon>Metakinetoplastina</taxon>
        <taxon>Trypanosomatida</taxon>
        <taxon>Trypanosomatidae</taxon>
        <taxon>Strigomonadinae</taxon>
        <taxon>Strigomonas</taxon>
    </lineage>
</organism>
<feature type="compositionally biased region" description="Basic residues" evidence="4">
    <location>
        <begin position="8"/>
        <end position="20"/>
    </location>
</feature>
<evidence type="ECO:0000256" key="2">
    <source>
        <dbReference type="ARBA" id="ARBA00022980"/>
    </source>
</evidence>
<dbReference type="HAMAP" id="MF_01366">
    <property type="entry name" value="Ribosomal_uL13"/>
    <property type="match status" value="1"/>
</dbReference>
<evidence type="ECO:0000256" key="4">
    <source>
        <dbReference type="SAM" id="MobiDB-lite"/>
    </source>
</evidence>
<dbReference type="AlphaFoldDB" id="S9U275"/>
<evidence type="ECO:0000313" key="8">
    <source>
        <dbReference type="EMBL" id="EPY36903.1"/>
    </source>
</evidence>
<reference evidence="5" key="2">
    <citation type="submission" date="2013-03" db="EMBL/GenBank/DDBJ databases">
        <authorList>
            <person name="Motta M.C.M."/>
            <person name="Martins A.C.A."/>
            <person name="Preta C.M.C.C."/>
            <person name="Silva R."/>
            <person name="de Souza S.S."/>
            <person name="Klein C.C."/>
            <person name="de Almeida L.G.P."/>
            <person name="Cunha O.L."/>
            <person name="Colabardini A.C."/>
            <person name="Lima B.A."/>
            <person name="Machado C.R."/>
            <person name="Soares C.M.A."/>
            <person name="de Menezes C.B.A."/>
            <person name="Bartolomeu D.C."/>
            <person name="Grisard E.C."/>
            <person name="Fantinatti-Garboggini F."/>
            <person name="Rodrigues-Luiz G.F."/>
            <person name="Wagner G."/>
            <person name="Goldman G.H."/>
            <person name="Fietto J.L.R."/>
            <person name="Ciapina L.P."/>
            <person name="Brocchi M."/>
            <person name="Elias M.C."/>
            <person name="Goldman M.H.S."/>
            <person name="Sagot M.-F."/>
            <person name="Pereira M."/>
            <person name="Stoco P.H."/>
            <person name="Teixeira S.M.R."/>
            <person name="de Mendonca-Neto R.P."/>
            <person name="Maciel T.E.F."/>
            <person name="Mendes T.A.O."/>
            <person name="Urmenyi T.P."/>
            <person name="Teixeira M.M.G."/>
            <person name="de Camargo E.F.P."/>
            <person name="de Sousa W."/>
            <person name="Schenkman S."/>
            <person name="de Vasconcelos A.T.R."/>
        </authorList>
    </citation>
    <scope>NUCLEOTIDE SEQUENCE</scope>
</reference>
<dbReference type="GO" id="GO:0017148">
    <property type="term" value="P:negative regulation of translation"/>
    <property type="evidence" value="ECO:0007669"/>
    <property type="project" value="TreeGrafter"/>
</dbReference>
<dbReference type="PANTHER" id="PTHR11545">
    <property type="entry name" value="RIBOSOMAL PROTEIN L13"/>
    <property type="match status" value="1"/>
</dbReference>
<dbReference type="Proteomes" id="UP000015354">
    <property type="component" value="Unassembled WGS sequence"/>
</dbReference>
<dbReference type="EMBL" id="ATMH01005290">
    <property type="protein sequence ID" value="EPY28122.1"/>
    <property type="molecule type" value="Genomic_DNA"/>
</dbReference>
<keyword evidence="9" id="KW-1185">Reference proteome</keyword>
<dbReference type="GO" id="GO:0003729">
    <property type="term" value="F:mRNA binding"/>
    <property type="evidence" value="ECO:0007669"/>
    <property type="project" value="TreeGrafter"/>
</dbReference>
<evidence type="ECO:0000313" key="5">
    <source>
        <dbReference type="EMBL" id="EPY24892.1"/>
    </source>
</evidence>
<comment type="similarity">
    <text evidence="1">Belongs to the universal ribosomal protein uL13 family.</text>
</comment>
<dbReference type="EMBL" id="ATMH01006952">
    <property type="protein sequence ID" value="EPY24892.1"/>
    <property type="molecule type" value="Genomic_DNA"/>
</dbReference>
<dbReference type="EMBL" id="ATMH01000608">
    <property type="protein sequence ID" value="EPY36393.1"/>
    <property type="molecule type" value="Genomic_DNA"/>
</dbReference>
<evidence type="ECO:0000256" key="1">
    <source>
        <dbReference type="ARBA" id="ARBA00006227"/>
    </source>
</evidence>
<evidence type="ECO:0000313" key="6">
    <source>
        <dbReference type="EMBL" id="EPY28122.1"/>
    </source>
</evidence>
<dbReference type="GO" id="GO:0006412">
    <property type="term" value="P:translation"/>
    <property type="evidence" value="ECO:0007669"/>
    <property type="project" value="InterPro"/>
</dbReference>
<keyword evidence="2 5" id="KW-0689">Ribosomal protein</keyword>
<dbReference type="Gene3D" id="6.10.250.3250">
    <property type="match status" value="1"/>
</dbReference>
<evidence type="ECO:0000256" key="3">
    <source>
        <dbReference type="ARBA" id="ARBA00023274"/>
    </source>
</evidence>
<feature type="region of interest" description="Disordered" evidence="4">
    <location>
        <begin position="1"/>
        <end position="20"/>
    </location>
</feature>
<dbReference type="EMBL" id="ATMH01000349">
    <property type="protein sequence ID" value="EPY36903.1"/>
    <property type="molecule type" value="Genomic_DNA"/>
</dbReference>
<dbReference type="PANTHER" id="PTHR11545:SF3">
    <property type="entry name" value="LARGE RIBOSOMAL SUBUNIT PROTEIN UL13"/>
    <property type="match status" value="1"/>
</dbReference>
<dbReference type="NCBIfam" id="TIGR01077">
    <property type="entry name" value="L13_A_E"/>
    <property type="match status" value="1"/>
</dbReference>
<evidence type="ECO:0000313" key="7">
    <source>
        <dbReference type="EMBL" id="EPY36393.1"/>
    </source>
</evidence>
<dbReference type="Gene3D" id="3.90.1180.10">
    <property type="entry name" value="Ribosomal protein L13"/>
    <property type="match status" value="1"/>
</dbReference>
<protein>
    <submittedName>
        <fullName evidence="5">Large subunit ribosomal protein L13Ae</fullName>
    </submittedName>
</protein>
<accession>S9U275</accession>
<dbReference type="InterPro" id="IPR005822">
    <property type="entry name" value="Ribosomal_uL13"/>
</dbReference>
<dbReference type="SUPFAM" id="SSF52161">
    <property type="entry name" value="Ribosomal protein L13"/>
    <property type="match status" value="1"/>
</dbReference>
<dbReference type="InterPro" id="IPR036899">
    <property type="entry name" value="Ribosomal_uL13_sf"/>
</dbReference>
<gene>
    <name evidence="8" type="ORF">STCU_00349</name>
    <name evidence="7" type="ORF">STCU_00608</name>
    <name evidence="6" type="ORF">STCU_05290</name>
    <name evidence="5" type="ORF">STCU_06952</name>
</gene>
<keyword evidence="3" id="KW-0687">Ribonucleoprotein</keyword>
<dbReference type="GO" id="GO:0003735">
    <property type="term" value="F:structural constituent of ribosome"/>
    <property type="evidence" value="ECO:0007669"/>
    <property type="project" value="InterPro"/>
</dbReference>
<dbReference type="GO" id="GO:0022625">
    <property type="term" value="C:cytosolic large ribosomal subunit"/>
    <property type="evidence" value="ECO:0007669"/>
    <property type="project" value="TreeGrafter"/>
</dbReference>
<proteinExistence type="inferred from homology"/>
<dbReference type="Pfam" id="PF00572">
    <property type="entry name" value="Ribosomal_L13"/>
    <property type="match status" value="1"/>
</dbReference>
<dbReference type="OrthoDB" id="274849at2759"/>
<evidence type="ECO:0000313" key="9">
    <source>
        <dbReference type="Proteomes" id="UP000015354"/>
    </source>
</evidence>
<sequence>MPVPTRKAVSRAQRKGNKKHRPDVIVIDLKDHVLGRAAAVVAKQLLMGKKITVVRCEQATIAGTEIRNKIKYLQYLRKRKLTNPTKGPFHHRSPADIFTRTVRSMLPRYTKRGMSALHSLIAYEGIPANMVRKGGRCVIPRAQRHQCYRSERPYTVLGNMCQHVGWKYSDVVKKLETARIEKATRHYKKQQKLRDAWKNARKQALNKMPKKNVEVLKKFGLA</sequence>
<dbReference type="CDD" id="cd00392">
    <property type="entry name" value="Ribosomal_L13"/>
    <property type="match status" value="1"/>
</dbReference>